<organism evidence="1 2">
    <name type="scientific">Leptospira fainei serovar Hurstbridge str. BUT 6</name>
    <dbReference type="NCBI Taxonomy" id="1193011"/>
    <lineage>
        <taxon>Bacteria</taxon>
        <taxon>Pseudomonadati</taxon>
        <taxon>Spirochaetota</taxon>
        <taxon>Spirochaetia</taxon>
        <taxon>Leptospirales</taxon>
        <taxon>Leptospiraceae</taxon>
        <taxon>Leptospira</taxon>
    </lineage>
</organism>
<accession>S3VX03</accession>
<dbReference type="EMBL" id="AKWZ02000011">
    <property type="protein sequence ID" value="EPG72667.1"/>
    <property type="molecule type" value="Genomic_DNA"/>
</dbReference>
<dbReference type="AlphaFoldDB" id="S3VX03"/>
<comment type="caution">
    <text evidence="1">The sequence shown here is derived from an EMBL/GenBank/DDBJ whole genome shotgun (WGS) entry which is preliminary data.</text>
</comment>
<dbReference type="Proteomes" id="UP000014540">
    <property type="component" value="Unassembled WGS sequence"/>
</dbReference>
<reference evidence="1" key="1">
    <citation type="submission" date="2013-04" db="EMBL/GenBank/DDBJ databases">
        <authorList>
            <person name="Harkins D.M."/>
            <person name="Durkin A.S."/>
            <person name="Selengut J.D."/>
            <person name="Sanka R."/>
            <person name="DePew J."/>
            <person name="Purushe J."/>
            <person name="Ahmed A."/>
            <person name="van der Linden H."/>
            <person name="Goris M.G.A."/>
            <person name="Hartskeerl R.A."/>
            <person name="Vinetz J.M."/>
            <person name="Sutton G.G."/>
            <person name="Nelson W.C."/>
            <person name="Fouts D.E."/>
        </authorList>
    </citation>
    <scope>NUCLEOTIDE SEQUENCE [LARGE SCALE GENOMIC DNA]</scope>
    <source>
        <strain evidence="1">BUT 6</strain>
    </source>
</reference>
<sequence>MRFRLTIDNCRSSARPKDLARGLLCKTSDKAGFAVGRARVAKQARSEVAEP</sequence>
<protein>
    <submittedName>
        <fullName evidence="1">Uncharacterized protein</fullName>
    </submittedName>
</protein>
<keyword evidence="2" id="KW-1185">Reference proteome</keyword>
<evidence type="ECO:0000313" key="1">
    <source>
        <dbReference type="EMBL" id="EPG72667.1"/>
    </source>
</evidence>
<dbReference type="STRING" id="1193011.LEP1GSC058_0847"/>
<name>S3VX03_9LEPT</name>
<evidence type="ECO:0000313" key="2">
    <source>
        <dbReference type="Proteomes" id="UP000014540"/>
    </source>
</evidence>
<gene>
    <name evidence="1" type="ORF">LEP1GSC058_0847</name>
</gene>
<proteinExistence type="predicted"/>